<dbReference type="Proteomes" id="UP001597368">
    <property type="component" value="Unassembled WGS sequence"/>
</dbReference>
<keyword evidence="2" id="KW-1185">Reference proteome</keyword>
<reference evidence="2" key="1">
    <citation type="journal article" date="2019" name="Int. J. Syst. Evol. Microbiol.">
        <title>The Global Catalogue of Microorganisms (GCM) 10K type strain sequencing project: providing services to taxonomists for standard genome sequencing and annotation.</title>
        <authorList>
            <consortium name="The Broad Institute Genomics Platform"/>
            <consortium name="The Broad Institute Genome Sequencing Center for Infectious Disease"/>
            <person name="Wu L."/>
            <person name="Ma J."/>
        </authorList>
    </citation>
    <scope>NUCLEOTIDE SEQUENCE [LARGE SCALE GENOMIC DNA]</scope>
    <source>
        <strain evidence="2">ICMP 6774ER</strain>
    </source>
</reference>
<proteinExistence type="predicted"/>
<dbReference type="RefSeq" id="WP_379567956.1">
    <property type="nucleotide sequence ID" value="NZ_JBHUFV010000003.1"/>
</dbReference>
<organism evidence="1 2">
    <name type="scientific">Nonomuraea mangrovi</name>
    <dbReference type="NCBI Taxonomy" id="2316207"/>
    <lineage>
        <taxon>Bacteria</taxon>
        <taxon>Bacillati</taxon>
        <taxon>Actinomycetota</taxon>
        <taxon>Actinomycetes</taxon>
        <taxon>Streptosporangiales</taxon>
        <taxon>Streptosporangiaceae</taxon>
        <taxon>Nonomuraea</taxon>
    </lineage>
</organism>
<gene>
    <name evidence="1" type="ORF">ACFSKW_00645</name>
</gene>
<accession>A0ABW4SKD0</accession>
<protein>
    <submittedName>
        <fullName evidence="1">Uncharacterized protein</fullName>
    </submittedName>
</protein>
<evidence type="ECO:0000313" key="1">
    <source>
        <dbReference type="EMBL" id="MFD1929975.1"/>
    </source>
</evidence>
<comment type="caution">
    <text evidence="1">The sequence shown here is derived from an EMBL/GenBank/DDBJ whole genome shotgun (WGS) entry which is preliminary data.</text>
</comment>
<evidence type="ECO:0000313" key="2">
    <source>
        <dbReference type="Proteomes" id="UP001597368"/>
    </source>
</evidence>
<name>A0ABW4SKD0_9ACTN</name>
<dbReference type="EMBL" id="JBHUFV010000003">
    <property type="protein sequence ID" value="MFD1929975.1"/>
    <property type="molecule type" value="Genomic_DNA"/>
</dbReference>
<sequence length="85" mass="9059">MPDNVLIIRLHSLSGEDISMVTGDFDGERQAVEAIASALDERRSLVLTQAGYDHETETNGVVVNLANVVLVRVSTSDSAGAGQYL</sequence>